<feature type="domain" description="Glycoside hydrolase family 65 C-terminal" evidence="3">
    <location>
        <begin position="746"/>
        <end position="784"/>
    </location>
</feature>
<dbReference type="Pfam" id="PF03633">
    <property type="entry name" value="Glyco_hydro_65C"/>
    <property type="match status" value="1"/>
</dbReference>
<dbReference type="InterPro" id="IPR008928">
    <property type="entry name" value="6-hairpin_glycosidase_sf"/>
</dbReference>
<comment type="caution">
    <text evidence="6">The sequence shown here is derived from an EMBL/GenBank/DDBJ whole genome shotgun (WGS) entry which is preliminary data.</text>
</comment>
<keyword evidence="2 6" id="KW-0808">Transferase</keyword>
<feature type="domain" description="Glycosyl hydrolase 94 supersandwich" evidence="4">
    <location>
        <begin position="16"/>
        <end position="285"/>
    </location>
</feature>
<dbReference type="InterPro" id="IPR033432">
    <property type="entry name" value="GH94_catalytic"/>
</dbReference>
<dbReference type="InterPro" id="IPR037018">
    <property type="entry name" value="GH65_N"/>
</dbReference>
<accession>A0A2N1PL10</accession>
<dbReference type="SUPFAM" id="SSF74650">
    <property type="entry name" value="Galactose mutarotase-like"/>
    <property type="match status" value="1"/>
</dbReference>
<evidence type="ECO:0000313" key="7">
    <source>
        <dbReference type="Proteomes" id="UP000233256"/>
    </source>
</evidence>
<evidence type="ECO:0000259" key="5">
    <source>
        <dbReference type="Pfam" id="PF17167"/>
    </source>
</evidence>
<dbReference type="Gene3D" id="1.50.10.10">
    <property type="match status" value="1"/>
</dbReference>
<dbReference type="InterPro" id="IPR011013">
    <property type="entry name" value="Gal_mutarotase_sf_dom"/>
</dbReference>
<gene>
    <name evidence="6" type="ORF">CVV64_16185</name>
</gene>
<evidence type="ECO:0000259" key="3">
    <source>
        <dbReference type="Pfam" id="PF03633"/>
    </source>
</evidence>
<dbReference type="PANTHER" id="PTHR37469:SF2">
    <property type="entry name" value="CELLOBIONIC ACID PHOSPHORYLASE"/>
    <property type="match status" value="1"/>
</dbReference>
<dbReference type="InterPro" id="IPR005194">
    <property type="entry name" value="Glyco_hydro_65_C"/>
</dbReference>
<keyword evidence="1" id="KW-0328">Glycosyltransferase</keyword>
<dbReference type="PANTHER" id="PTHR37469">
    <property type="entry name" value="CELLOBIONIC ACID PHOSPHORYLASE-RELATED"/>
    <property type="match status" value="1"/>
</dbReference>
<protein>
    <submittedName>
        <fullName evidence="6">Glycosyl transferase family 36</fullName>
    </submittedName>
</protein>
<dbReference type="Pfam" id="PF17167">
    <property type="entry name" value="Glyco_hydro_94"/>
    <property type="match status" value="1"/>
</dbReference>
<evidence type="ECO:0000259" key="4">
    <source>
        <dbReference type="Pfam" id="PF06165"/>
    </source>
</evidence>
<dbReference type="Gene3D" id="2.70.98.40">
    <property type="entry name" value="Glycoside hydrolase, family 65, N-terminal domain"/>
    <property type="match status" value="1"/>
</dbReference>
<sequence length="803" mass="91781">MKLLEGKYGYFADNGKEYVITDWRTPRPWINVISNGLWGLTLSQAGGGYSWLSHAMLNRITRWNQDMTCDNAGKFLFLRDNDSSMTWSLTPAPMKPSFDQFTTVHGMGYTRFIAEKMGITTELTVFVPRDLSCEIWKLKVTNQSRIKRNLSLFSYLELLMGVFPDWHREFHNTFIRTRYDKSLNAIIADKTLWAASFQGDSGWNKPWPYDLFFMSDIEPDSYECDRNRFIGQYNSIADASAFKADKLSNRTGTGFDPIIGYHFDLTLHSDEVKEFTFCLGADLTINHEQLVKETIHTNSRNVHNNPESISSIRKMSWNSDELLNEVKLFWSDLCDKVKVDTPDQAINIMVNYWLKYQTVSCRLLGRSAYYQCGGAFGFRDQLQDSLIYLTLDPSGTEKQILHHAEHQKSDGSVHHWWHPVSEEGLFTNMSDDLLWLPYAVFKYLNETDDYEILQLEVPFYDTKADSTILNHCEKAVELALSRRSPRGLSLIGEGDWNDGMNGVGVKWKGESIWLSQFLYGILIDFVKVSQKCSMMANSSIRKKFESKANEYQTLADELKNAILKSGRAKDWFARATTDRNEVMGSENCKQGKIFLNPQTWAIITGLVDKEEGRKLLSHVEKHLYKDYGVLLFTPAYTVPDREIGYLTRYAPGVRENGGVYTHAATWAIIAQALADDSAKAYETFKILCPAYLSNSDPDKYSGEPYVMPGNIEGPESLHEGRGAWTWYTGSAAWYYRAILDYVLGVRVEDGKIVVKPRIPDNWQGFTAERTFRGKKVKISVGPKVEGISESISEGRVITIEYQT</sequence>
<dbReference type="GO" id="GO:0030246">
    <property type="term" value="F:carbohydrate binding"/>
    <property type="evidence" value="ECO:0007669"/>
    <property type="project" value="InterPro"/>
</dbReference>
<name>A0A2N1PL10_9BACT</name>
<dbReference type="Pfam" id="PF06165">
    <property type="entry name" value="GH94_b-supersand"/>
    <property type="match status" value="1"/>
</dbReference>
<dbReference type="InterPro" id="IPR010383">
    <property type="entry name" value="Glyco_hydrolase_94_b-supersand"/>
</dbReference>
<organism evidence="6 7">
    <name type="scientific">Candidatus Wallbacteria bacterium HGW-Wallbacteria-1</name>
    <dbReference type="NCBI Taxonomy" id="2013854"/>
    <lineage>
        <taxon>Bacteria</taxon>
        <taxon>Candidatus Walliibacteriota</taxon>
    </lineage>
</organism>
<dbReference type="SMART" id="SM01068">
    <property type="entry name" value="CBM_X"/>
    <property type="match status" value="1"/>
</dbReference>
<dbReference type="GO" id="GO:0005975">
    <property type="term" value="P:carbohydrate metabolic process"/>
    <property type="evidence" value="ECO:0007669"/>
    <property type="project" value="InterPro"/>
</dbReference>
<evidence type="ECO:0000256" key="2">
    <source>
        <dbReference type="ARBA" id="ARBA00022679"/>
    </source>
</evidence>
<dbReference type="EMBL" id="PGXC01000027">
    <property type="protein sequence ID" value="PKK89024.1"/>
    <property type="molecule type" value="Genomic_DNA"/>
</dbReference>
<evidence type="ECO:0000313" key="6">
    <source>
        <dbReference type="EMBL" id="PKK89024.1"/>
    </source>
</evidence>
<feature type="domain" description="Glycosyl hydrolase 94 catalytic" evidence="5">
    <location>
        <begin position="329"/>
        <end position="744"/>
    </location>
</feature>
<dbReference type="SUPFAM" id="SSF48208">
    <property type="entry name" value="Six-hairpin glycosidases"/>
    <property type="match status" value="1"/>
</dbReference>
<reference evidence="6 7" key="1">
    <citation type="journal article" date="2017" name="ISME J.">
        <title>Potential for microbial H2 and metal transformations associated with novel bacteria and archaea in deep terrestrial subsurface sediments.</title>
        <authorList>
            <person name="Hernsdorf A.W."/>
            <person name="Amano Y."/>
            <person name="Miyakawa K."/>
            <person name="Ise K."/>
            <person name="Suzuki Y."/>
            <person name="Anantharaman K."/>
            <person name="Probst A."/>
            <person name="Burstein D."/>
            <person name="Thomas B.C."/>
            <person name="Banfield J.F."/>
        </authorList>
    </citation>
    <scope>NUCLEOTIDE SEQUENCE [LARGE SCALE GENOMIC DNA]</scope>
    <source>
        <strain evidence="6">HGW-Wallbacteria-1</strain>
    </source>
</reference>
<dbReference type="InterPro" id="IPR052047">
    <property type="entry name" value="GH94_Enzymes"/>
</dbReference>
<proteinExistence type="predicted"/>
<dbReference type="GO" id="GO:0016757">
    <property type="term" value="F:glycosyltransferase activity"/>
    <property type="evidence" value="ECO:0007669"/>
    <property type="project" value="UniProtKB-KW"/>
</dbReference>
<dbReference type="AlphaFoldDB" id="A0A2N1PL10"/>
<dbReference type="Proteomes" id="UP000233256">
    <property type="component" value="Unassembled WGS sequence"/>
</dbReference>
<evidence type="ECO:0000256" key="1">
    <source>
        <dbReference type="ARBA" id="ARBA00022676"/>
    </source>
</evidence>
<dbReference type="InterPro" id="IPR012341">
    <property type="entry name" value="6hp_glycosidase-like_sf"/>
</dbReference>
<dbReference type="Gene3D" id="2.60.420.10">
    <property type="entry name" value="Maltose phosphorylase, domain 3"/>
    <property type="match status" value="1"/>
</dbReference>